<feature type="region of interest" description="Disordered" evidence="8">
    <location>
        <begin position="564"/>
        <end position="588"/>
    </location>
</feature>
<feature type="non-terminal residue" evidence="11">
    <location>
        <position position="1"/>
    </location>
</feature>
<comment type="subcellular location">
    <subcellularLocation>
        <location evidence="3">Cytoplasm</location>
    </subcellularLocation>
    <subcellularLocation>
        <location evidence="2">Nucleus</location>
    </subcellularLocation>
</comment>
<dbReference type="AlphaFoldDB" id="A0AAD6YDJ7"/>
<dbReference type="GO" id="GO:0005737">
    <property type="term" value="C:cytoplasm"/>
    <property type="evidence" value="ECO:0007669"/>
    <property type="project" value="UniProtKB-SubCell"/>
</dbReference>
<dbReference type="EMBL" id="JARJCW010000021">
    <property type="protein sequence ID" value="KAJ7213497.1"/>
    <property type="molecule type" value="Genomic_DNA"/>
</dbReference>
<gene>
    <name evidence="11" type="ORF">GGX14DRAFT_445309</name>
    <name evidence="10" type="ORF">GGX14DRAFT_482348</name>
</gene>
<evidence type="ECO:0000256" key="2">
    <source>
        <dbReference type="ARBA" id="ARBA00004123"/>
    </source>
</evidence>
<evidence type="ECO:0000256" key="8">
    <source>
        <dbReference type="SAM" id="MobiDB-lite"/>
    </source>
</evidence>
<feature type="domain" description="Restriction of telomere capping protein 4 C-terminal" evidence="9">
    <location>
        <begin position="385"/>
        <end position="516"/>
    </location>
</feature>
<sequence>SHRTQPVPPAPEPEPVILDTSLDFGACDYCAQPFRAVPSAKLLQIGDEIGKADSDLQLINLSLEYCQQHIAEAKVLPQARLLNWPEAIVYVELRSRVQTFLQELLEPLLEDPTSSTFFAEAEARRAQGACSQFHPPTAYFGYIGYQQILLAAQDYFNKLRRSEELELTAVQPLTPDEFVLEVVVPEAQAALIMDDLQCDEDVARATLYNSCAFGQLFHSDRRDRTRATCAIGEPATRNTTGMSRPTTPQAPSLPLQPFPNSSPLANLPPSPMPPTQLYQDTADIQESPPSRPLCPICDDPLPETPSDELQAMLDWVKTVSKPSPVPDCPDHHTPNRLSNVIIVCERHKLESDIFPLAIAEGWPFNPDFGGLHSRVTALRVHLCSVIDDIANSTYGRAAKSFYFLSPGGTNSTSESLHQRQSMRHQLSAVDRLAAIGPAYYGEIGALIIVAVLQFLFPDHATLLARAAPLTYRMLIDEVLLPEIIEHLVCEDLKVTAAAAKAIVHSSYIFGQALHKDVDSCPALEEVQRYIMRQSRSPAYRIWSASGTTLDLDSWRSLQVVKSEPVEPEIPGPGSHSTSVIDLTLNDDE</sequence>
<evidence type="ECO:0000313" key="10">
    <source>
        <dbReference type="EMBL" id="KAJ7190872.1"/>
    </source>
</evidence>
<evidence type="ECO:0000256" key="3">
    <source>
        <dbReference type="ARBA" id="ARBA00004496"/>
    </source>
</evidence>
<comment type="similarity">
    <text evidence="4">Belongs to the RTC4 family.</text>
</comment>
<evidence type="ECO:0000256" key="5">
    <source>
        <dbReference type="ARBA" id="ARBA00015162"/>
    </source>
</evidence>
<dbReference type="InterPro" id="IPR039024">
    <property type="entry name" value="RTC4"/>
</dbReference>
<comment type="function">
    <text evidence="1">May be involved in a process influencing telomere capping.</text>
</comment>
<evidence type="ECO:0000256" key="6">
    <source>
        <dbReference type="ARBA" id="ARBA00022490"/>
    </source>
</evidence>
<dbReference type="InterPro" id="IPR028094">
    <property type="entry name" value="RTC4_C"/>
</dbReference>
<name>A0AAD6YDJ7_9AGAR</name>
<evidence type="ECO:0000256" key="7">
    <source>
        <dbReference type="ARBA" id="ARBA00023242"/>
    </source>
</evidence>
<organism evidence="11 12">
    <name type="scientific">Mycena pura</name>
    <dbReference type="NCBI Taxonomy" id="153505"/>
    <lineage>
        <taxon>Eukaryota</taxon>
        <taxon>Fungi</taxon>
        <taxon>Dikarya</taxon>
        <taxon>Basidiomycota</taxon>
        <taxon>Agaricomycotina</taxon>
        <taxon>Agaricomycetes</taxon>
        <taxon>Agaricomycetidae</taxon>
        <taxon>Agaricales</taxon>
        <taxon>Marasmiineae</taxon>
        <taxon>Mycenaceae</taxon>
        <taxon>Mycena</taxon>
    </lineage>
</organism>
<dbReference type="PANTHER" id="PTHR41391">
    <property type="entry name" value="RESTRICTION OF TELOMERE CAPPING PROTEIN 4"/>
    <property type="match status" value="1"/>
</dbReference>
<reference evidence="11" key="1">
    <citation type="submission" date="2023-03" db="EMBL/GenBank/DDBJ databases">
        <title>Massive genome expansion in bonnet fungi (Mycena s.s.) driven by repeated elements and novel gene families across ecological guilds.</title>
        <authorList>
            <consortium name="Lawrence Berkeley National Laboratory"/>
            <person name="Harder C.B."/>
            <person name="Miyauchi S."/>
            <person name="Viragh M."/>
            <person name="Kuo A."/>
            <person name="Thoen E."/>
            <person name="Andreopoulos B."/>
            <person name="Lu D."/>
            <person name="Skrede I."/>
            <person name="Drula E."/>
            <person name="Henrissat B."/>
            <person name="Morin E."/>
            <person name="Kohler A."/>
            <person name="Barry K."/>
            <person name="LaButti K."/>
            <person name="Morin E."/>
            <person name="Salamov A."/>
            <person name="Lipzen A."/>
            <person name="Mereny Z."/>
            <person name="Hegedus B."/>
            <person name="Baldrian P."/>
            <person name="Stursova M."/>
            <person name="Weitz H."/>
            <person name="Taylor A."/>
            <person name="Grigoriev I.V."/>
            <person name="Nagy L.G."/>
            <person name="Martin F."/>
            <person name="Kauserud H."/>
        </authorList>
    </citation>
    <scope>NUCLEOTIDE SEQUENCE</scope>
    <source>
        <strain evidence="11">9144</strain>
    </source>
</reference>
<evidence type="ECO:0000313" key="11">
    <source>
        <dbReference type="EMBL" id="KAJ7213497.1"/>
    </source>
</evidence>
<dbReference type="Proteomes" id="UP001219525">
    <property type="component" value="Unassembled WGS sequence"/>
</dbReference>
<comment type="caution">
    <text evidence="11">The sequence shown here is derived from an EMBL/GenBank/DDBJ whole genome shotgun (WGS) entry which is preliminary data.</text>
</comment>
<protein>
    <recommendedName>
        <fullName evidence="5">Restriction of telomere capping protein 4</fullName>
    </recommendedName>
</protein>
<keyword evidence="6" id="KW-0963">Cytoplasm</keyword>
<evidence type="ECO:0000259" key="9">
    <source>
        <dbReference type="SMART" id="SM01312"/>
    </source>
</evidence>
<dbReference type="PANTHER" id="PTHR41391:SF1">
    <property type="entry name" value="RESTRICTION OF TELOMERE CAPPING PROTEIN 4"/>
    <property type="match status" value="1"/>
</dbReference>
<dbReference type="SMART" id="SM01312">
    <property type="entry name" value="RTC4"/>
    <property type="match status" value="1"/>
</dbReference>
<dbReference type="Pfam" id="PF14474">
    <property type="entry name" value="RTC4"/>
    <property type="match status" value="2"/>
</dbReference>
<keyword evidence="7" id="KW-0539">Nucleus</keyword>
<evidence type="ECO:0000313" key="12">
    <source>
        <dbReference type="Proteomes" id="UP001219525"/>
    </source>
</evidence>
<evidence type="ECO:0000256" key="1">
    <source>
        <dbReference type="ARBA" id="ARBA00002738"/>
    </source>
</evidence>
<proteinExistence type="inferred from homology"/>
<accession>A0AAD6YDJ7</accession>
<keyword evidence="12" id="KW-1185">Reference proteome</keyword>
<evidence type="ECO:0000256" key="4">
    <source>
        <dbReference type="ARBA" id="ARBA00009461"/>
    </source>
</evidence>
<dbReference type="EMBL" id="JARJCW010000141">
    <property type="protein sequence ID" value="KAJ7190872.1"/>
    <property type="molecule type" value="Genomic_DNA"/>
</dbReference>
<dbReference type="GO" id="GO:0005634">
    <property type="term" value="C:nucleus"/>
    <property type="evidence" value="ECO:0007669"/>
    <property type="project" value="UniProtKB-SubCell"/>
</dbReference>